<name>A0A328BUM2_9BACT</name>
<dbReference type="RefSeq" id="WP_111476965.1">
    <property type="nucleotide sequence ID" value="NZ_QHKM01000001.1"/>
</dbReference>
<sequence length="182" mass="20542">MTSAEFWQRLPPFDHIVTYSFNRGPKLQRLKQAAAELQKATQLELLTARFMRQRALRQRLKELAQFGQRQDVPLTTAAGSFDVTASPVARFVGIDKQTERLRGILTTAVNNSLAAGCRPIFRDALVFHDSAGHLVEVLNICLQCRYLQSEAGEFIEADTSVYDQLRQLLTALGHPVEISYQH</sequence>
<keyword evidence="2" id="KW-1185">Reference proteome</keyword>
<dbReference type="Proteomes" id="UP000248553">
    <property type="component" value="Unassembled WGS sequence"/>
</dbReference>
<organism evidence="1 2">
    <name type="scientific">Hymenobacter edaphi</name>
    <dbReference type="NCBI Taxonomy" id="2211146"/>
    <lineage>
        <taxon>Bacteria</taxon>
        <taxon>Pseudomonadati</taxon>
        <taxon>Bacteroidota</taxon>
        <taxon>Cytophagia</taxon>
        <taxon>Cytophagales</taxon>
        <taxon>Hymenobacteraceae</taxon>
        <taxon>Hymenobacter</taxon>
    </lineage>
</organism>
<dbReference type="AlphaFoldDB" id="A0A328BUM2"/>
<evidence type="ECO:0000313" key="1">
    <source>
        <dbReference type="EMBL" id="RAK70231.1"/>
    </source>
</evidence>
<proteinExistence type="predicted"/>
<protein>
    <submittedName>
        <fullName evidence="1">Uncharacterized protein</fullName>
    </submittedName>
</protein>
<dbReference type="OrthoDB" id="1376341at2"/>
<comment type="caution">
    <text evidence="1">The sequence shown here is derived from an EMBL/GenBank/DDBJ whole genome shotgun (WGS) entry which is preliminary data.</text>
</comment>
<evidence type="ECO:0000313" key="2">
    <source>
        <dbReference type="Proteomes" id="UP000248553"/>
    </source>
</evidence>
<reference evidence="2" key="1">
    <citation type="submission" date="2018-05" db="EMBL/GenBank/DDBJ databases">
        <authorList>
            <person name="Nie L."/>
        </authorList>
    </citation>
    <scope>NUCLEOTIDE SEQUENCE [LARGE SCALE GENOMIC DNA]</scope>
    <source>
        <strain evidence="2">NL</strain>
    </source>
</reference>
<gene>
    <name evidence="1" type="ORF">DLM85_05120</name>
</gene>
<dbReference type="EMBL" id="QHKM01000001">
    <property type="protein sequence ID" value="RAK70231.1"/>
    <property type="molecule type" value="Genomic_DNA"/>
</dbReference>
<accession>A0A328BUM2</accession>